<dbReference type="PROSITE" id="PS50084">
    <property type="entry name" value="KH_TYPE_1"/>
    <property type="match status" value="1"/>
</dbReference>
<dbReference type="InterPro" id="IPR036612">
    <property type="entry name" value="KH_dom_type_1_sf"/>
</dbReference>
<dbReference type="EMBL" id="CP119065">
    <property type="protein sequence ID" value="WEL38363.1"/>
    <property type="molecule type" value="Genomic_DNA"/>
</dbReference>
<evidence type="ECO:0000313" key="4">
    <source>
        <dbReference type="Proteomes" id="UP001217963"/>
    </source>
</evidence>
<dbReference type="InterPro" id="IPR004088">
    <property type="entry name" value="KH_dom_type_1"/>
</dbReference>
<evidence type="ECO:0000256" key="1">
    <source>
        <dbReference type="PROSITE-ProRule" id="PRU00117"/>
    </source>
</evidence>
<dbReference type="InterPro" id="IPR004087">
    <property type="entry name" value="KH_dom"/>
</dbReference>
<dbReference type="Proteomes" id="UP001217963">
    <property type="component" value="Chromosome IV"/>
</dbReference>
<evidence type="ECO:0000313" key="3">
    <source>
        <dbReference type="EMBL" id="WEL38363.1"/>
    </source>
</evidence>
<reference evidence="3 4" key="1">
    <citation type="submission" date="2023-02" db="EMBL/GenBank/DDBJ databases">
        <title>Encephalitozoon hellem ATCC 50451 complete genome.</title>
        <authorList>
            <person name="Mascarenhas dos Santos A.C."/>
            <person name="Julian A.T."/>
            <person name="Pombert J.-F."/>
        </authorList>
    </citation>
    <scope>NUCLEOTIDE SEQUENCE [LARGE SCALE GENOMIC DNA]</scope>
    <source>
        <strain evidence="3 4">ATCC 50451</strain>
    </source>
</reference>
<organism evidence="3 4">
    <name type="scientific">Encephalitozoon hellem</name>
    <name type="common">Microsporidian parasite</name>
    <dbReference type="NCBI Taxonomy" id="27973"/>
    <lineage>
        <taxon>Eukaryota</taxon>
        <taxon>Fungi</taxon>
        <taxon>Fungi incertae sedis</taxon>
        <taxon>Microsporidia</taxon>
        <taxon>Unikaryonidae</taxon>
        <taxon>Encephalitozoon</taxon>
    </lineage>
</organism>
<evidence type="ECO:0000259" key="2">
    <source>
        <dbReference type="SMART" id="SM00322"/>
    </source>
</evidence>
<keyword evidence="4" id="KW-1185">Reference proteome</keyword>
<dbReference type="SMART" id="SM00322">
    <property type="entry name" value="KH"/>
    <property type="match status" value="1"/>
</dbReference>
<keyword evidence="1" id="KW-0694">RNA-binding</keyword>
<dbReference type="Pfam" id="PF00013">
    <property type="entry name" value="KH_1"/>
    <property type="match status" value="1"/>
</dbReference>
<proteinExistence type="predicted"/>
<dbReference type="Gene3D" id="3.30.1370.10">
    <property type="entry name" value="K Homology domain, type 1"/>
    <property type="match status" value="1"/>
</dbReference>
<protein>
    <submittedName>
        <fullName evidence="3">KH domain-containing protein</fullName>
    </submittedName>
</protein>
<accession>A0ABY8CHN5</accession>
<feature type="domain" description="K Homology" evidence="2">
    <location>
        <begin position="130"/>
        <end position="200"/>
    </location>
</feature>
<name>A0ABY8CHN5_ENCHE</name>
<gene>
    <name evidence="3" type="ORF">PFJ87_04g00330</name>
</gene>
<sequence>MNKRIPEPEDIALTSSEFLERLRGEYKREVRREHNKVVFYKEPQKYRKMGLNEYLEKDKESQEEMVIPRMNEGELEMLAREANVSISMDKFNRDPGIMILLVRGTTTGIESFREKMEYIHNKLSGSIQTDKEVKVLDVPPEAEDLVIGRNGTNIYRLQKDFKIIIRVIDGSRGGSKALAISGDDKDQVQKACSHITDIVYRGIN</sequence>
<dbReference type="SUPFAM" id="SSF54791">
    <property type="entry name" value="Eukaryotic type KH-domain (KH-domain type I)"/>
    <property type="match status" value="1"/>
</dbReference>